<comment type="caution">
    <text evidence="1">The sequence shown here is derived from an EMBL/GenBank/DDBJ whole genome shotgun (WGS) entry which is preliminary data.</text>
</comment>
<evidence type="ECO:0000313" key="2">
    <source>
        <dbReference type="Proteomes" id="UP000598032"/>
    </source>
</evidence>
<name>A0ABM8N852_9BURK</name>
<dbReference type="Pfam" id="PF06089">
    <property type="entry name" value="Asparaginase_II"/>
    <property type="match status" value="1"/>
</dbReference>
<protein>
    <recommendedName>
        <fullName evidence="3">Asparaginase</fullName>
    </recommendedName>
</protein>
<accession>A0ABM8N852</accession>
<gene>
    <name evidence="1" type="ORF">LMG28140_00047</name>
</gene>
<dbReference type="Proteomes" id="UP000598032">
    <property type="component" value="Unassembled WGS sequence"/>
</dbReference>
<evidence type="ECO:0000313" key="1">
    <source>
        <dbReference type="EMBL" id="CAD6507246.1"/>
    </source>
</evidence>
<dbReference type="RefSeq" id="WP_201640304.1">
    <property type="nucleotide sequence ID" value="NZ_CAJHCP010000001.1"/>
</dbReference>
<evidence type="ECO:0008006" key="3">
    <source>
        <dbReference type="Google" id="ProtNLM"/>
    </source>
</evidence>
<reference evidence="1 2" key="1">
    <citation type="submission" date="2020-10" db="EMBL/GenBank/DDBJ databases">
        <authorList>
            <person name="Peeters C."/>
        </authorList>
    </citation>
    <scope>NUCLEOTIDE SEQUENCE [LARGE SCALE GENOMIC DNA]</scope>
    <source>
        <strain evidence="1 2">LMG 28140</strain>
    </source>
</reference>
<organism evidence="1 2">
    <name type="scientific">Paraburkholderia metrosideri</name>
    <dbReference type="NCBI Taxonomy" id="580937"/>
    <lineage>
        <taxon>Bacteria</taxon>
        <taxon>Pseudomonadati</taxon>
        <taxon>Pseudomonadota</taxon>
        <taxon>Betaproteobacteria</taxon>
        <taxon>Burkholderiales</taxon>
        <taxon>Burkholderiaceae</taxon>
        <taxon>Paraburkholderia</taxon>
    </lineage>
</organism>
<sequence length="362" mass="37876">MTLREAGPIAATVYRGDSIENSHVAHVAVVDANGRLLYSFGDPSRMTLARSAAKPAQALAVLETGALESFGFDEADLALMCASHSSEARHIERTRSMLAKAQASEADMRCGGHPPLSDAVYIDWLKRDFKPGAVCSNCSGKHAGMLAGARSIGAAINGYEQPEHPLQVRVKHTVADVCDLPDDAVHWAIDGCNLPTPAFPLDRLARLFAKLAASQDQVSAANAASTVSITPRTQALARIYRAMTGYPELVGGEGRFCTELMQAFDGALVGKVGADGSYAIGVRASSQTAKLGAEGALGIAVKVEDGTVSVLYAVAAELLGLLEIGTAGQRAKLDAFRAPKRVNTMGVETGRLAFSIGLAAAR</sequence>
<dbReference type="EMBL" id="CAJHCP010000001">
    <property type="protein sequence ID" value="CAD6507246.1"/>
    <property type="molecule type" value="Genomic_DNA"/>
</dbReference>
<dbReference type="PANTHER" id="PTHR42110">
    <property type="entry name" value="L-ASPARAGINASE, PUTATIVE (AFU_ORTHOLOGUE AFUA_3G11890)-RELATED"/>
    <property type="match status" value="1"/>
</dbReference>
<keyword evidence="2" id="KW-1185">Reference proteome</keyword>
<dbReference type="InterPro" id="IPR010349">
    <property type="entry name" value="Asparaginase_II"/>
</dbReference>
<proteinExistence type="predicted"/>
<dbReference type="PANTHER" id="PTHR42110:SF1">
    <property type="entry name" value="L-ASPARAGINASE, PUTATIVE (AFU_ORTHOLOGUE AFUA_3G11890)-RELATED"/>
    <property type="match status" value="1"/>
</dbReference>